<dbReference type="RefSeq" id="WP_064954710.1">
    <property type="nucleotide sequence ID" value="NZ_LZJS01000176.1"/>
</dbReference>
<evidence type="ECO:0000313" key="4">
    <source>
        <dbReference type="Proteomes" id="UP000093861"/>
    </source>
</evidence>
<protein>
    <submittedName>
        <fullName evidence="3">Epimerase</fullName>
    </submittedName>
</protein>
<dbReference type="Pfam" id="PF01370">
    <property type="entry name" value="Epimerase"/>
    <property type="match status" value="1"/>
</dbReference>
<gene>
    <name evidence="3" type="ORF">A5685_15790</name>
</gene>
<dbReference type="EMBL" id="LZJS01000176">
    <property type="protein sequence ID" value="OBH51778.1"/>
    <property type="molecule type" value="Genomic_DNA"/>
</dbReference>
<dbReference type="Proteomes" id="UP000093861">
    <property type="component" value="Unassembled WGS sequence"/>
</dbReference>
<dbReference type="PANTHER" id="PTHR43000">
    <property type="entry name" value="DTDP-D-GLUCOSE 4,6-DEHYDRATASE-RELATED"/>
    <property type="match status" value="1"/>
</dbReference>
<dbReference type="AlphaFoldDB" id="A0A1A2RIB8"/>
<evidence type="ECO:0000259" key="2">
    <source>
        <dbReference type="Pfam" id="PF01370"/>
    </source>
</evidence>
<comment type="similarity">
    <text evidence="1">Belongs to the NAD(P)-dependent epimerase/dehydratase family.</text>
</comment>
<dbReference type="SUPFAM" id="SSF51735">
    <property type="entry name" value="NAD(P)-binding Rossmann-fold domains"/>
    <property type="match status" value="1"/>
</dbReference>
<dbReference type="Gene3D" id="3.40.50.720">
    <property type="entry name" value="NAD(P)-binding Rossmann-like Domain"/>
    <property type="match status" value="1"/>
</dbReference>
<feature type="domain" description="NAD-dependent epimerase/dehydratase" evidence="2">
    <location>
        <begin position="7"/>
        <end position="192"/>
    </location>
</feature>
<reference evidence="3 4" key="1">
    <citation type="submission" date="2016-06" db="EMBL/GenBank/DDBJ databases">
        <authorList>
            <person name="Kjaerup R.B."/>
            <person name="Dalgaard T.S."/>
            <person name="Juul-Madsen H.R."/>
        </authorList>
    </citation>
    <scope>NUCLEOTIDE SEQUENCE [LARGE SCALE GENOMIC DNA]</scope>
    <source>
        <strain evidence="3 4">E2464</strain>
    </source>
</reference>
<dbReference type="InterPro" id="IPR001509">
    <property type="entry name" value="Epimerase_deHydtase"/>
</dbReference>
<dbReference type="InterPro" id="IPR036291">
    <property type="entry name" value="NAD(P)-bd_dom_sf"/>
</dbReference>
<name>A0A1A2RIB8_9MYCO</name>
<accession>A0A1A2RIB8</accession>
<evidence type="ECO:0000256" key="1">
    <source>
        <dbReference type="ARBA" id="ARBA00007637"/>
    </source>
</evidence>
<sequence>MLSGEKILITGPAGRIANGIAKTLAPHNEVWGIARFSDPTARAELEELGVTTRAIDLGEPDFTDLPTDFTYLLHIAADFSEDYEQGLRVNAEGTGLLLSHCRKAKAALVMSTVTVYKPHPDPWHAFAEHDPIGDAGLPSPQPYSIVKIAEEAVARYCSREFGLPITIARMGSAYGERGGLPFWHLQAIAEGKPVVARWDPLPYSPIHYDDINAHVTPLLESASTPATIVNFAGDVAVTVQEWSNYFADLLGVEADLRVEVVPGASIGSVGDPTKRISITGPCRVDWRDGFRAMAAHHYPDRIKEH</sequence>
<proteinExistence type="inferred from homology"/>
<comment type="caution">
    <text evidence="3">The sequence shown here is derived from an EMBL/GenBank/DDBJ whole genome shotgun (WGS) entry which is preliminary data.</text>
</comment>
<evidence type="ECO:0000313" key="3">
    <source>
        <dbReference type="EMBL" id="OBH51778.1"/>
    </source>
</evidence>
<organism evidence="3 4">
    <name type="scientific">Mycobacterium colombiense</name>
    <dbReference type="NCBI Taxonomy" id="339268"/>
    <lineage>
        <taxon>Bacteria</taxon>
        <taxon>Bacillati</taxon>
        <taxon>Actinomycetota</taxon>
        <taxon>Actinomycetes</taxon>
        <taxon>Mycobacteriales</taxon>
        <taxon>Mycobacteriaceae</taxon>
        <taxon>Mycobacterium</taxon>
        <taxon>Mycobacterium avium complex (MAC)</taxon>
    </lineage>
</organism>